<feature type="transmembrane region" description="Helical" evidence="1">
    <location>
        <begin position="119"/>
        <end position="137"/>
    </location>
</feature>
<sequence>KFKSVNVSLAVIVLIIAYIIGHILASPAKILLEILLINKCLGQPTTHLLIKNDRWYTKIIPDYFAPLPESICSAIMKKVPCKDSEHNLMKSIFTFVEGKLRYKDNLTSTLDIFLTQYGFCRNISFTLLIISLLFFGVHHKADLDYRITIATAALVGSIVMFLRSLKFHRQYAYELLVTYGASVLTKEVEKKP</sequence>
<accession>A0A0S8GH44</accession>
<dbReference type="AlphaFoldDB" id="A0A0S8GH44"/>
<dbReference type="EMBL" id="LJUO01000069">
    <property type="protein sequence ID" value="KPK71149.1"/>
    <property type="molecule type" value="Genomic_DNA"/>
</dbReference>
<feature type="non-terminal residue" evidence="2">
    <location>
        <position position="1"/>
    </location>
</feature>
<reference evidence="2 3" key="1">
    <citation type="journal article" date="2015" name="Microbiome">
        <title>Genomic resolution of linkages in carbon, nitrogen, and sulfur cycling among widespread estuary sediment bacteria.</title>
        <authorList>
            <person name="Baker B.J."/>
            <person name="Lazar C.S."/>
            <person name="Teske A.P."/>
            <person name="Dick G.J."/>
        </authorList>
    </citation>
    <scope>NUCLEOTIDE SEQUENCE [LARGE SCALE GENOMIC DNA]</scope>
    <source>
        <strain evidence="2">SM23_60</strain>
    </source>
</reference>
<keyword evidence="1" id="KW-1133">Transmembrane helix</keyword>
<comment type="caution">
    <text evidence="2">The sequence shown here is derived from an EMBL/GenBank/DDBJ whole genome shotgun (WGS) entry which is preliminary data.</text>
</comment>
<feature type="transmembrane region" description="Helical" evidence="1">
    <location>
        <begin position="143"/>
        <end position="162"/>
    </location>
</feature>
<name>A0A0S8GH44_UNCW3</name>
<protein>
    <submittedName>
        <fullName evidence="2">Uncharacterized protein</fullName>
    </submittedName>
</protein>
<keyword evidence="1" id="KW-0812">Transmembrane</keyword>
<evidence type="ECO:0000313" key="3">
    <source>
        <dbReference type="Proteomes" id="UP000051096"/>
    </source>
</evidence>
<dbReference type="Proteomes" id="UP000051096">
    <property type="component" value="Unassembled WGS sequence"/>
</dbReference>
<keyword evidence="1" id="KW-0472">Membrane</keyword>
<proteinExistence type="predicted"/>
<feature type="transmembrane region" description="Helical" evidence="1">
    <location>
        <begin position="6"/>
        <end position="25"/>
    </location>
</feature>
<evidence type="ECO:0000256" key="1">
    <source>
        <dbReference type="SAM" id="Phobius"/>
    </source>
</evidence>
<organism evidence="2 3">
    <name type="scientific">candidate division WOR_3 bacterium SM23_60</name>
    <dbReference type="NCBI Taxonomy" id="1703780"/>
    <lineage>
        <taxon>Bacteria</taxon>
        <taxon>Bacteria division WOR-3</taxon>
    </lineage>
</organism>
<gene>
    <name evidence="2" type="ORF">AMJ87_07630</name>
</gene>
<evidence type="ECO:0000313" key="2">
    <source>
        <dbReference type="EMBL" id="KPK71149.1"/>
    </source>
</evidence>